<evidence type="ECO:0000313" key="1">
    <source>
        <dbReference type="EMBL" id="GAH40427.1"/>
    </source>
</evidence>
<protein>
    <submittedName>
        <fullName evidence="1">Uncharacterized protein</fullName>
    </submittedName>
</protein>
<feature type="non-terminal residue" evidence="1">
    <location>
        <position position="1"/>
    </location>
</feature>
<reference evidence="1" key="1">
    <citation type="journal article" date="2014" name="Front. Microbiol.">
        <title>High frequency of phylogenetically diverse reductive dehalogenase-homologous genes in deep subseafloor sedimentary metagenomes.</title>
        <authorList>
            <person name="Kawai M."/>
            <person name="Futagami T."/>
            <person name="Toyoda A."/>
            <person name="Takaki Y."/>
            <person name="Nishi S."/>
            <person name="Hori S."/>
            <person name="Arai W."/>
            <person name="Tsubouchi T."/>
            <person name="Morono Y."/>
            <person name="Uchiyama I."/>
            <person name="Ito T."/>
            <person name="Fujiyama A."/>
            <person name="Inagaki F."/>
            <person name="Takami H."/>
        </authorList>
    </citation>
    <scope>NUCLEOTIDE SEQUENCE</scope>
    <source>
        <strain evidence="1">Expedition CK06-06</strain>
    </source>
</reference>
<organism evidence="1">
    <name type="scientific">marine sediment metagenome</name>
    <dbReference type="NCBI Taxonomy" id="412755"/>
    <lineage>
        <taxon>unclassified sequences</taxon>
        <taxon>metagenomes</taxon>
        <taxon>ecological metagenomes</taxon>
    </lineage>
</organism>
<sequence length="160" mass="19164">ILNDRDRTCYNILHRNFDMAYVHRKDIRDLEYWKRKFKNVTVDFALIDFNTFTSKHILDWEGVLHYWYDKSRFLGIVDTACFCLTRFKKSREVFGVKVVEEYYYKLAMELGFNLMAVSYRRDCSVVLFSRKKSKNPPEIKLCSLLVPVSSNELENVSLFE</sequence>
<gene>
    <name evidence="1" type="ORF">S03H2_20847</name>
</gene>
<dbReference type="EMBL" id="BARU01011040">
    <property type="protein sequence ID" value="GAH40427.1"/>
    <property type="molecule type" value="Genomic_DNA"/>
</dbReference>
<name>X1F670_9ZZZZ</name>
<comment type="caution">
    <text evidence="1">The sequence shown here is derived from an EMBL/GenBank/DDBJ whole genome shotgun (WGS) entry which is preliminary data.</text>
</comment>
<proteinExistence type="predicted"/>
<dbReference type="AlphaFoldDB" id="X1F670"/>
<accession>X1F670</accession>